<dbReference type="EMBL" id="KN818303">
    <property type="protein sequence ID" value="KIL60171.1"/>
    <property type="molecule type" value="Genomic_DNA"/>
</dbReference>
<keyword evidence="2" id="KW-1185">Reference proteome</keyword>
<dbReference type="HOGENOM" id="CLU_3055820_0_0_1"/>
<feature type="non-terminal residue" evidence="1">
    <location>
        <position position="54"/>
    </location>
</feature>
<organism evidence="1 2">
    <name type="scientific">Amanita muscaria (strain Koide BX008)</name>
    <dbReference type="NCBI Taxonomy" id="946122"/>
    <lineage>
        <taxon>Eukaryota</taxon>
        <taxon>Fungi</taxon>
        <taxon>Dikarya</taxon>
        <taxon>Basidiomycota</taxon>
        <taxon>Agaricomycotina</taxon>
        <taxon>Agaricomycetes</taxon>
        <taxon>Agaricomycetidae</taxon>
        <taxon>Agaricales</taxon>
        <taxon>Pluteineae</taxon>
        <taxon>Amanitaceae</taxon>
        <taxon>Amanita</taxon>
    </lineage>
</organism>
<dbReference type="InParanoid" id="A0A0C2WTT7"/>
<proteinExistence type="predicted"/>
<name>A0A0C2WTT7_AMAMK</name>
<sequence>MTFQNNFYPYYILVSDVNEALVYWEKAQGVAFRPKATVHLDEVFFGKFPGMYKI</sequence>
<accession>A0A0C2WTT7</accession>
<evidence type="ECO:0000313" key="1">
    <source>
        <dbReference type="EMBL" id="KIL60171.1"/>
    </source>
</evidence>
<reference evidence="1 2" key="1">
    <citation type="submission" date="2014-04" db="EMBL/GenBank/DDBJ databases">
        <title>Evolutionary Origins and Diversification of the Mycorrhizal Mutualists.</title>
        <authorList>
            <consortium name="DOE Joint Genome Institute"/>
            <consortium name="Mycorrhizal Genomics Consortium"/>
            <person name="Kohler A."/>
            <person name="Kuo A."/>
            <person name="Nagy L.G."/>
            <person name="Floudas D."/>
            <person name="Copeland A."/>
            <person name="Barry K.W."/>
            <person name="Cichocki N."/>
            <person name="Veneault-Fourrey C."/>
            <person name="LaButti K."/>
            <person name="Lindquist E.A."/>
            <person name="Lipzen A."/>
            <person name="Lundell T."/>
            <person name="Morin E."/>
            <person name="Murat C."/>
            <person name="Riley R."/>
            <person name="Ohm R."/>
            <person name="Sun H."/>
            <person name="Tunlid A."/>
            <person name="Henrissat B."/>
            <person name="Grigoriev I.V."/>
            <person name="Hibbett D.S."/>
            <person name="Martin F."/>
        </authorList>
    </citation>
    <scope>NUCLEOTIDE SEQUENCE [LARGE SCALE GENOMIC DNA]</scope>
    <source>
        <strain evidence="1 2">Koide BX008</strain>
    </source>
</reference>
<dbReference type="AlphaFoldDB" id="A0A0C2WTT7"/>
<protein>
    <submittedName>
        <fullName evidence="1">Uncharacterized protein</fullName>
    </submittedName>
</protein>
<gene>
    <name evidence="1" type="ORF">M378DRAFT_168453</name>
</gene>
<dbReference type="Proteomes" id="UP000054549">
    <property type="component" value="Unassembled WGS sequence"/>
</dbReference>
<evidence type="ECO:0000313" key="2">
    <source>
        <dbReference type="Proteomes" id="UP000054549"/>
    </source>
</evidence>